<gene>
    <name evidence="2" type="ORF">N8I77_003315</name>
</gene>
<organism evidence="2 3">
    <name type="scientific">Phomopsis amygdali</name>
    <name type="common">Fusicoccum amygdali</name>
    <dbReference type="NCBI Taxonomy" id="1214568"/>
    <lineage>
        <taxon>Eukaryota</taxon>
        <taxon>Fungi</taxon>
        <taxon>Dikarya</taxon>
        <taxon>Ascomycota</taxon>
        <taxon>Pezizomycotina</taxon>
        <taxon>Sordariomycetes</taxon>
        <taxon>Sordariomycetidae</taxon>
        <taxon>Diaporthales</taxon>
        <taxon>Diaporthaceae</taxon>
        <taxon>Diaporthe</taxon>
    </lineage>
</organism>
<accession>A0AAD9SIK2</accession>
<dbReference type="EMBL" id="JAUJFL010000002">
    <property type="protein sequence ID" value="KAK2609838.1"/>
    <property type="molecule type" value="Genomic_DNA"/>
</dbReference>
<feature type="region of interest" description="Disordered" evidence="1">
    <location>
        <begin position="438"/>
        <end position="471"/>
    </location>
</feature>
<feature type="region of interest" description="Disordered" evidence="1">
    <location>
        <begin position="1"/>
        <end position="41"/>
    </location>
</feature>
<dbReference type="AlphaFoldDB" id="A0AAD9SIK2"/>
<evidence type="ECO:0000313" key="2">
    <source>
        <dbReference type="EMBL" id="KAK2609838.1"/>
    </source>
</evidence>
<feature type="compositionally biased region" description="Low complexity" evidence="1">
    <location>
        <begin position="383"/>
        <end position="393"/>
    </location>
</feature>
<evidence type="ECO:0000256" key="1">
    <source>
        <dbReference type="SAM" id="MobiDB-lite"/>
    </source>
</evidence>
<evidence type="ECO:0000313" key="3">
    <source>
        <dbReference type="Proteomes" id="UP001265746"/>
    </source>
</evidence>
<sequence>MSLGKAKTPIVTPKTRSFFPGDSGYHIPGVSSPQKPPTRQNQSLFVISPQPTVDEKISALSPMKKSSFIHALSDVMQLLDSESQVNNTPVFRSVSPSPSPSLQISVTPSPIMPDAPLRRQGCAQPRFAALSAPVFVPLSRSPSPLSRRVPASCLYRPLSVVTRSPAPSARPAPLCLSPSTRCLSSPPPAPRVGLSSIPKSPTLFSPSFASLFNQLPSDYSPQDEAEFHDLVAWYSAMRRTTGDWLDRCLSPASCESAVASPLASSVTDCWTTRSTSIATVSSGSPLAYRIPILQREHTLLGALVGKRVWRFSSADKEAYLNTLDRDDPHRLLETPDLHTRTASFHNWIADIPTPHAPSPVQPHPLLRGSSLSPSSSCGSLFSSPSWASSVASPTTRRSPSASIHSQSVSPVVLSPPNPNLTDALCKLKALVEAVDLPTTHQSPADSPFLPSPPPPTRSLKRKLPLDASPPPCRTRPAVTRFEPPSVSHFAPVLPESLPSFPAGLPAMPGAFPTDLHFEPTPVTPSSTSSSVSWKTVAGIAAGTFALGFLVSRYLF</sequence>
<feature type="compositionally biased region" description="Polar residues" evidence="1">
    <location>
        <begin position="394"/>
        <end position="406"/>
    </location>
</feature>
<feature type="compositionally biased region" description="Polar residues" evidence="1">
    <location>
        <begin position="31"/>
        <end position="41"/>
    </location>
</feature>
<feature type="region of interest" description="Disordered" evidence="1">
    <location>
        <begin position="383"/>
        <end position="416"/>
    </location>
</feature>
<protein>
    <submittedName>
        <fullName evidence="2">Uncharacterized protein</fullName>
    </submittedName>
</protein>
<proteinExistence type="predicted"/>
<comment type="caution">
    <text evidence="2">The sequence shown here is derived from an EMBL/GenBank/DDBJ whole genome shotgun (WGS) entry which is preliminary data.</text>
</comment>
<keyword evidence="3" id="KW-1185">Reference proteome</keyword>
<name>A0AAD9SIK2_PHOAM</name>
<dbReference type="Proteomes" id="UP001265746">
    <property type="component" value="Unassembled WGS sequence"/>
</dbReference>
<reference evidence="2" key="1">
    <citation type="submission" date="2023-06" db="EMBL/GenBank/DDBJ databases">
        <authorList>
            <person name="Noh H."/>
        </authorList>
    </citation>
    <scope>NUCLEOTIDE SEQUENCE</scope>
    <source>
        <strain evidence="2">DUCC20226</strain>
    </source>
</reference>